<feature type="region of interest" description="Disordered" evidence="13">
    <location>
        <begin position="648"/>
        <end position="677"/>
    </location>
</feature>
<evidence type="ECO:0000256" key="11">
    <source>
        <dbReference type="ARBA" id="ARBA00022989"/>
    </source>
</evidence>
<keyword evidence="7" id="KW-0479">Metal-binding</keyword>
<feature type="compositionally biased region" description="Acidic residues" evidence="13">
    <location>
        <begin position="667"/>
        <end position="677"/>
    </location>
</feature>
<evidence type="ECO:0000313" key="17">
    <source>
        <dbReference type="Proteomes" id="UP001600064"/>
    </source>
</evidence>
<dbReference type="PROSITE" id="PS51292">
    <property type="entry name" value="ZF_RING_CH"/>
    <property type="match status" value="1"/>
</dbReference>
<feature type="compositionally biased region" description="Acidic residues" evidence="13">
    <location>
        <begin position="411"/>
        <end position="421"/>
    </location>
</feature>
<dbReference type="InterPro" id="IPR011016">
    <property type="entry name" value="Znf_RING-CH"/>
</dbReference>
<dbReference type="Proteomes" id="UP001600064">
    <property type="component" value="Unassembled WGS sequence"/>
</dbReference>
<keyword evidence="9" id="KW-0833">Ubl conjugation pathway</keyword>
<evidence type="ECO:0000256" key="14">
    <source>
        <dbReference type="SAM" id="Phobius"/>
    </source>
</evidence>
<feature type="compositionally biased region" description="Pro residues" evidence="13">
    <location>
        <begin position="610"/>
        <end position="621"/>
    </location>
</feature>
<evidence type="ECO:0000256" key="6">
    <source>
        <dbReference type="ARBA" id="ARBA00022692"/>
    </source>
</evidence>
<dbReference type="SUPFAM" id="SSF57850">
    <property type="entry name" value="RING/U-box"/>
    <property type="match status" value="1"/>
</dbReference>
<feature type="region of interest" description="Disordered" evidence="13">
    <location>
        <begin position="1"/>
        <end position="71"/>
    </location>
</feature>
<feature type="compositionally biased region" description="Low complexity" evidence="13">
    <location>
        <begin position="422"/>
        <end position="444"/>
    </location>
</feature>
<dbReference type="InterPro" id="IPR056521">
    <property type="entry name" value="MARCHF6-like_C"/>
</dbReference>
<reference evidence="16 17" key="1">
    <citation type="journal article" date="2024" name="Commun. Biol.">
        <title>Comparative genomic analysis of thermophilic fungi reveals convergent evolutionary adaptations and gene losses.</title>
        <authorList>
            <person name="Steindorff A.S."/>
            <person name="Aguilar-Pontes M.V."/>
            <person name="Robinson A.J."/>
            <person name="Andreopoulos B."/>
            <person name="LaButti K."/>
            <person name="Kuo A."/>
            <person name="Mondo S."/>
            <person name="Riley R."/>
            <person name="Otillar R."/>
            <person name="Haridas S."/>
            <person name="Lipzen A."/>
            <person name="Grimwood J."/>
            <person name="Schmutz J."/>
            <person name="Clum A."/>
            <person name="Reid I.D."/>
            <person name="Moisan M.C."/>
            <person name="Butler G."/>
            <person name="Nguyen T.T.M."/>
            <person name="Dewar K."/>
            <person name="Conant G."/>
            <person name="Drula E."/>
            <person name="Henrissat B."/>
            <person name="Hansel C."/>
            <person name="Singer S."/>
            <person name="Hutchinson M.I."/>
            <person name="de Vries R.P."/>
            <person name="Natvig D.O."/>
            <person name="Powell A.J."/>
            <person name="Tsang A."/>
            <person name="Grigoriev I.V."/>
        </authorList>
    </citation>
    <scope>NUCLEOTIDE SEQUENCE [LARGE SCALE GENOMIC DNA]</scope>
    <source>
        <strain evidence="16 17">ATCC 22073</strain>
    </source>
</reference>
<evidence type="ECO:0000256" key="5">
    <source>
        <dbReference type="ARBA" id="ARBA00022679"/>
    </source>
</evidence>
<evidence type="ECO:0000256" key="4">
    <source>
        <dbReference type="ARBA" id="ARBA00012483"/>
    </source>
</evidence>
<keyword evidence="10" id="KW-0862">Zinc</keyword>
<feature type="transmembrane region" description="Helical" evidence="14">
    <location>
        <begin position="754"/>
        <end position="772"/>
    </location>
</feature>
<keyword evidence="5" id="KW-0808">Transferase</keyword>
<dbReference type="PANTHER" id="PTHR13145:SF0">
    <property type="entry name" value="E3 UBIQUITIN-PROTEIN LIGASE MARCHF6"/>
    <property type="match status" value="1"/>
</dbReference>
<keyword evidence="11 14" id="KW-1133">Transmembrane helix</keyword>
<evidence type="ECO:0000256" key="13">
    <source>
        <dbReference type="SAM" id="MobiDB-lite"/>
    </source>
</evidence>
<feature type="transmembrane region" description="Helical" evidence="14">
    <location>
        <begin position="341"/>
        <end position="360"/>
    </location>
</feature>
<evidence type="ECO:0000256" key="10">
    <source>
        <dbReference type="ARBA" id="ARBA00022833"/>
    </source>
</evidence>
<feature type="transmembrane region" description="Helical" evidence="14">
    <location>
        <begin position="919"/>
        <end position="937"/>
    </location>
</feature>
<dbReference type="CDD" id="cd16702">
    <property type="entry name" value="RING_CH-C4HC3_MARCH6"/>
    <property type="match status" value="1"/>
</dbReference>
<comment type="catalytic activity">
    <reaction evidence="1">
        <text>S-ubiquitinyl-[E2 ubiquitin-conjugating enzyme]-L-cysteine + [acceptor protein]-L-lysine = [E2 ubiquitin-conjugating enzyme]-L-cysteine + N(6)-ubiquitinyl-[acceptor protein]-L-lysine.</text>
        <dbReference type="EC" id="2.3.2.27"/>
    </reaction>
</comment>
<feature type="transmembrane region" description="Helical" evidence="14">
    <location>
        <begin position="1355"/>
        <end position="1381"/>
    </location>
</feature>
<sequence length="1692" mass="182681">MTSNGVNAVPSHQPPGQPIADMDGFPLELEPFPPPDDPVRFPNTRRRLSAASRSPPKHEAPSDPPSADPDTCRICRGEGTPEEPLFYPCKCSGSIKYVHQDCLMEWLSHSQKKHCELCKTPFRFTKLYDPDMPATLPFPIFVRHTAKYLARALLVWLRAALVANVWLGWLPYLMRAVWSFLFWISDEGLGPRLPAVSSSSSSSHAAASAASDALERLSGALPLGLGVCPTSPLLANPAAATTPASLARVLETLPPASARFVRGLFSINLTSTDPVYASVLRLLFGTASGSASASDPDPFPVPSPRLDVRRRSLLSDVAFLQNLTRQPSVNRAIMDVLEGQIITVLVIVSFILIILVRDYVVQQQPDINMRAFADDPLVAPAPPLDDAHPEPPHPPPPERQIEPLPAPAPEPEPEPESESESEPAASQPGAVQQAARGSAAASSRPSFDEVAEHADYDRADFRDYVDIYREAGGDPEKMLRLARSMMDRLDDADPDGLPGPSGSQDAMPESDLGADDPAMGVRLRPRAHTDGPALPRPVHPLANNNWSFNDLPLPPPRPSGPDSDATESLPATLAEFDGDEEDEGEHEAPAQQHAPREPPRAPSQAEPAAAAPPPPPPPRPGLPGRLLDFMWREVEAIPEDELAHVNQKGDFGEEDPEDEAAANQEAMDQDPDAPILDDDEAEDLEGVLELLGVRGPLVGLFQNALFCAFLVSITIFLGVFVPYNIGRVAIWALANPSRIVRILFGLARLLQDCALLTVSSAFTAASGSLYVVGRFLMLPRLAATAMAALRASWSTATATVLRVNSAVDYDLPLLSPAEVRNFSAVSHEALQVLKHHVAASVLVPARMLGLLGGGGGSGGGGVIPGAAAIASAAWLALKEVPSALRSGSWLLDLGQAPATAVPAAMADASLAHWGAADRFWAILAGYLAISLAAALYLRRGVPLSTAPAAQDWEASLLDALHQASGVVKVILIISIEMLVFPLYCGLLLDVALLPLFENATLQSRVLFTVRYPVTSIFVHWFVGTGYMFHFALFVSMCRKIMRKGVLHFIRDPDDPEFHPVRDVLERTVATQLRKILFSAFVYGALVIVCLGGVVWGLALALPGTLPIHYSSDEPVLEFPVDLLFYNFAMPLAVRFFRPSAGLHAMYTWWFRRCARALRITWFMFGEWRVDEEGQLVLPPGSPDRGLPVWRRWFLEVDEPTNKVVARSWRGILEGGAAPRPDLVPPRESGGYERARAKASLVRSGQLVPDGRFVRAPASGQVKIPKGASVFLEVTEGNARLDGKPDVSLTDVYSTDQYQLVYIPPHFRLRISVFILLIWLFAALTGVGIAVLPLAFGRWMLRGMLPPHVRTNDVYAFSIGIHILGLALYLAVRAGPLAAALWRRAAAWSGRVRREGVPRVVKAVAFALRLVYFYAVVFGVFPMMISSLLELYALMPLHEVLYGNSLLLRRGLLPATAAADVTAHDPATAAAAPATSTASLAAGHLPIQTHKEHTIRLVQAWTLGLIYLKLATRIINTWFKGRTLSNAARAVMRRGWMDPDCGILTRSFVVPGLVLWTAAVTGPLVVARTAVAQGLVDVLVRRAAAAAAPAAAAAAAATGAASGAGHGGGAPLEQGDLLLPPEELRRVFTVVVHRLSFPAVALLVAGILVGYSAVGVAKRWKGRIRDEAYLIGERLHNFGTTNAPRARGAWTRI</sequence>
<keyword evidence="17" id="KW-1185">Reference proteome</keyword>
<dbReference type="GeneID" id="98123728"/>
<evidence type="ECO:0000256" key="12">
    <source>
        <dbReference type="ARBA" id="ARBA00023136"/>
    </source>
</evidence>
<feature type="transmembrane region" description="Helical" evidence="14">
    <location>
        <begin position="857"/>
        <end position="877"/>
    </location>
</feature>
<feature type="transmembrane region" description="Helical" evidence="14">
    <location>
        <begin position="1402"/>
        <end position="1424"/>
    </location>
</feature>
<comment type="caution">
    <text evidence="16">The sequence shown here is derived from an EMBL/GenBank/DDBJ whole genome shotgun (WGS) entry which is preliminary data.</text>
</comment>
<dbReference type="Gene3D" id="3.30.40.10">
    <property type="entry name" value="Zinc/RING finger domain, C3HC4 (zinc finger)"/>
    <property type="match status" value="1"/>
</dbReference>
<feature type="transmembrane region" description="Helical" evidence="14">
    <location>
        <begin position="1312"/>
        <end position="1335"/>
    </location>
</feature>
<keyword evidence="12 14" id="KW-0472">Membrane</keyword>
<evidence type="ECO:0000313" key="16">
    <source>
        <dbReference type="EMBL" id="KAL2270593.1"/>
    </source>
</evidence>
<feature type="transmembrane region" description="Helical" evidence="14">
    <location>
        <begin position="1075"/>
        <end position="1098"/>
    </location>
</feature>
<accession>A0ABR4DJP2</accession>
<dbReference type="Pfam" id="PF23113">
    <property type="entry name" value="MARCHF6_C"/>
    <property type="match status" value="1"/>
</dbReference>
<organism evidence="16 17">
    <name type="scientific">Remersonia thermophila</name>
    <dbReference type="NCBI Taxonomy" id="72144"/>
    <lineage>
        <taxon>Eukaryota</taxon>
        <taxon>Fungi</taxon>
        <taxon>Dikarya</taxon>
        <taxon>Ascomycota</taxon>
        <taxon>Pezizomycotina</taxon>
        <taxon>Sordariomycetes</taxon>
        <taxon>Sordariomycetidae</taxon>
        <taxon>Sordariales</taxon>
        <taxon>Sordariales incertae sedis</taxon>
        <taxon>Remersonia</taxon>
    </lineage>
</organism>
<feature type="compositionally biased region" description="Acidic residues" evidence="13">
    <location>
        <begin position="576"/>
        <end position="585"/>
    </location>
</feature>
<feature type="compositionally biased region" description="Low complexity" evidence="13">
    <location>
        <begin position="495"/>
        <end position="505"/>
    </location>
</feature>
<dbReference type="InterPro" id="IPR013083">
    <property type="entry name" value="Znf_RING/FYVE/PHD"/>
</dbReference>
<feature type="compositionally biased region" description="Basic and acidic residues" evidence="13">
    <location>
        <begin position="469"/>
        <end position="491"/>
    </location>
</feature>
<keyword evidence="8" id="KW-0863">Zinc-finger</keyword>
<feature type="domain" description="RING-CH-type" evidence="15">
    <location>
        <begin position="64"/>
        <end position="125"/>
    </location>
</feature>
<evidence type="ECO:0000256" key="8">
    <source>
        <dbReference type="ARBA" id="ARBA00022771"/>
    </source>
</evidence>
<feature type="transmembrane region" description="Helical" evidence="14">
    <location>
        <begin position="1016"/>
        <end position="1034"/>
    </location>
</feature>
<evidence type="ECO:0000256" key="7">
    <source>
        <dbReference type="ARBA" id="ARBA00022723"/>
    </source>
</evidence>
<feature type="compositionally biased region" description="Pro residues" evidence="13">
    <location>
        <begin position="392"/>
        <end position="410"/>
    </location>
</feature>
<evidence type="ECO:0000259" key="15">
    <source>
        <dbReference type="PROSITE" id="PS51292"/>
    </source>
</evidence>
<proteinExistence type="predicted"/>
<dbReference type="RefSeq" id="XP_070869317.1">
    <property type="nucleotide sequence ID" value="XM_071009084.1"/>
</dbReference>
<comment type="subcellular location">
    <subcellularLocation>
        <location evidence="2">Membrane</location>
        <topology evidence="2">Multi-pass membrane protein</topology>
    </subcellularLocation>
</comment>
<dbReference type="EMBL" id="JAZGUE010000002">
    <property type="protein sequence ID" value="KAL2270593.1"/>
    <property type="molecule type" value="Genomic_DNA"/>
</dbReference>
<dbReference type="EC" id="2.3.2.27" evidence="4"/>
<protein>
    <recommendedName>
        <fullName evidence="4">RING-type E3 ubiquitin transferase</fullName>
        <ecNumber evidence="4">2.3.2.27</ecNumber>
    </recommendedName>
</protein>
<evidence type="ECO:0000256" key="2">
    <source>
        <dbReference type="ARBA" id="ARBA00004141"/>
    </source>
</evidence>
<comment type="pathway">
    <text evidence="3">Protein modification; protein ubiquitination.</text>
</comment>
<feature type="transmembrane region" description="Helical" evidence="14">
    <location>
        <begin position="969"/>
        <end position="996"/>
    </location>
</feature>
<feature type="transmembrane region" description="Helical" evidence="14">
    <location>
        <begin position="704"/>
        <end position="723"/>
    </location>
</feature>
<dbReference type="PANTHER" id="PTHR13145">
    <property type="entry name" value="SSM4 PROTEIN"/>
    <property type="match status" value="1"/>
</dbReference>
<dbReference type="SMART" id="SM00744">
    <property type="entry name" value="RINGv"/>
    <property type="match status" value="1"/>
</dbReference>
<feature type="transmembrane region" description="Helical" evidence="14">
    <location>
        <begin position="153"/>
        <end position="172"/>
    </location>
</feature>
<gene>
    <name evidence="16" type="ORF">VTJ83DRAFT_2777</name>
</gene>
<feature type="transmembrane region" description="Helical" evidence="14">
    <location>
        <begin position="1634"/>
        <end position="1656"/>
    </location>
</feature>
<name>A0ABR4DJP2_9PEZI</name>
<dbReference type="Pfam" id="PF12906">
    <property type="entry name" value="RINGv"/>
    <property type="match status" value="1"/>
</dbReference>
<evidence type="ECO:0000256" key="9">
    <source>
        <dbReference type="ARBA" id="ARBA00022786"/>
    </source>
</evidence>
<feature type="region of interest" description="Disordered" evidence="13">
    <location>
        <begin position="378"/>
        <end position="451"/>
    </location>
</feature>
<evidence type="ECO:0000256" key="1">
    <source>
        <dbReference type="ARBA" id="ARBA00000900"/>
    </source>
</evidence>
<feature type="region of interest" description="Disordered" evidence="13">
    <location>
        <begin position="469"/>
        <end position="625"/>
    </location>
</feature>
<keyword evidence="6 14" id="KW-0812">Transmembrane</keyword>
<evidence type="ECO:0000256" key="3">
    <source>
        <dbReference type="ARBA" id="ARBA00004906"/>
    </source>
</evidence>